<dbReference type="EMBL" id="BHXQ01000002">
    <property type="protein sequence ID" value="GCC51211.1"/>
    <property type="molecule type" value="Genomic_DNA"/>
</dbReference>
<gene>
    <name evidence="2" type="ORF">SanaruYs_14310</name>
</gene>
<comment type="caution">
    <text evidence="2">The sequence shown here is derived from an EMBL/GenBank/DDBJ whole genome shotgun (WGS) entry which is preliminary data.</text>
</comment>
<organism evidence="2 3">
    <name type="scientific">Chryseotalea sanaruensis</name>
    <dbReference type="NCBI Taxonomy" id="2482724"/>
    <lineage>
        <taxon>Bacteria</taxon>
        <taxon>Pseudomonadati</taxon>
        <taxon>Bacteroidota</taxon>
        <taxon>Cytophagia</taxon>
        <taxon>Cytophagales</taxon>
        <taxon>Chryseotaleaceae</taxon>
        <taxon>Chryseotalea</taxon>
    </lineage>
</organism>
<accession>A0A401U8H0</accession>
<evidence type="ECO:0000313" key="2">
    <source>
        <dbReference type="EMBL" id="GCC51211.1"/>
    </source>
</evidence>
<evidence type="ECO:0000313" key="3">
    <source>
        <dbReference type="Proteomes" id="UP000288227"/>
    </source>
</evidence>
<dbReference type="RefSeq" id="WP_246011868.1">
    <property type="nucleotide sequence ID" value="NZ_BHXQ01000002.1"/>
</dbReference>
<protein>
    <recommendedName>
        <fullName evidence="4">GTP cyclohydrolase</fullName>
    </recommendedName>
</protein>
<feature type="chain" id="PRO_5019259498" description="GTP cyclohydrolase" evidence="1">
    <location>
        <begin position="25"/>
        <end position="206"/>
    </location>
</feature>
<sequence length="206" mass="21878">MKNLFPKSLFKVTTLALLALSFNACDEEAPGKEDAPELITEVRLTFTPTGGGNPVVVSAVDPDGPGVLDLIAEDISLDAGTAYTLSIGFFNDLIEPTDDGYDISAEVLEEADEHMLFFSWDGGFSEPTGNGNIDNRNDPVNYADEDSAGLPLGLSTNWITTTGVSTGSTFRILLKHQPDLKTASSGATVGETDVDVEFTLNIVEAN</sequence>
<evidence type="ECO:0000256" key="1">
    <source>
        <dbReference type="SAM" id="SignalP"/>
    </source>
</evidence>
<feature type="signal peptide" evidence="1">
    <location>
        <begin position="1"/>
        <end position="24"/>
    </location>
</feature>
<reference evidence="2 3" key="1">
    <citation type="submission" date="2018-11" db="EMBL/GenBank/DDBJ databases">
        <title>Chryseotalea sanarue gen. nov., sp., nov., a member of the family Cytophagaceae, isolated from a brackish lake in Hamamatsu Japan.</title>
        <authorList>
            <person name="Maejima Y."/>
            <person name="Iino T."/>
            <person name="Muraguchi Y."/>
            <person name="Fukuda K."/>
            <person name="Ohkuma M."/>
            <person name="Moriuchi R."/>
            <person name="Dohra H."/>
            <person name="Kimbara K."/>
            <person name="Shintani M."/>
        </authorList>
    </citation>
    <scope>NUCLEOTIDE SEQUENCE [LARGE SCALE GENOMIC DNA]</scope>
    <source>
        <strain evidence="2 3">Ys</strain>
    </source>
</reference>
<name>A0A401U8H0_9BACT</name>
<evidence type="ECO:0008006" key="4">
    <source>
        <dbReference type="Google" id="ProtNLM"/>
    </source>
</evidence>
<dbReference type="AlphaFoldDB" id="A0A401U8H0"/>
<keyword evidence="1" id="KW-0732">Signal</keyword>
<dbReference type="Proteomes" id="UP000288227">
    <property type="component" value="Unassembled WGS sequence"/>
</dbReference>
<proteinExistence type="predicted"/>
<keyword evidence="3" id="KW-1185">Reference proteome</keyword>